<proteinExistence type="predicted"/>
<keyword evidence="2" id="KW-1185">Reference proteome</keyword>
<dbReference type="RefSeq" id="WP_142494752.1">
    <property type="nucleotide sequence ID" value="NZ_FXTO01000038.1"/>
</dbReference>
<dbReference type="EMBL" id="FXTO01000038">
    <property type="protein sequence ID" value="SMO97667.1"/>
    <property type="molecule type" value="Genomic_DNA"/>
</dbReference>
<accession>A0A521FNA6</accession>
<evidence type="ECO:0000313" key="2">
    <source>
        <dbReference type="Proteomes" id="UP000316030"/>
    </source>
</evidence>
<evidence type="ECO:0000313" key="1">
    <source>
        <dbReference type="EMBL" id="SMO97667.1"/>
    </source>
</evidence>
<dbReference type="OrthoDB" id="7743350at2"/>
<organism evidence="1 2">
    <name type="scientific">Thalassovita litoralis</name>
    <dbReference type="NCBI Taxonomy" id="1010611"/>
    <lineage>
        <taxon>Bacteria</taxon>
        <taxon>Pseudomonadati</taxon>
        <taxon>Pseudomonadota</taxon>
        <taxon>Alphaproteobacteria</taxon>
        <taxon>Rhodobacterales</taxon>
        <taxon>Roseobacteraceae</taxon>
        <taxon>Thalassovita</taxon>
    </lineage>
</organism>
<dbReference type="Proteomes" id="UP000316030">
    <property type="component" value="Unassembled WGS sequence"/>
</dbReference>
<name>A0A521FNA6_9RHOB</name>
<reference evidence="1 2" key="1">
    <citation type="submission" date="2017-05" db="EMBL/GenBank/DDBJ databases">
        <authorList>
            <person name="Varghese N."/>
            <person name="Submissions S."/>
        </authorList>
    </citation>
    <scope>NUCLEOTIDE SEQUENCE [LARGE SCALE GENOMIC DNA]</scope>
    <source>
        <strain evidence="1 2">DSM 29506</strain>
    </source>
</reference>
<gene>
    <name evidence="1" type="ORF">SAMN06265173_1383</name>
</gene>
<sequence>MKLRTVVFAVVLAGSVTMNVATVAFSSVAMLVSGAFEVVTGAASVLGARDRKINNLSDDLVRKEAEVVSLTDEVATLRTPKSVTYRGQKRLLAEAVEDTAARVSRRTAAGAPRNAGSVVAEAIPVAGVAVVLGVTAWDLKDACDTMTDLHELELAFNPSVSPDPEASEVCGLTVPTKDEVWTTVKASPGVAWEVAASYLPDLPEFTVPKIDWSPWN</sequence>
<protein>
    <submittedName>
        <fullName evidence="1">Uncharacterized protein</fullName>
    </submittedName>
</protein>
<dbReference type="AlphaFoldDB" id="A0A521FNA6"/>